<comment type="cofactor">
    <cofactor evidence="1">
        <name>Zn(2+)</name>
        <dbReference type="ChEBI" id="CHEBI:29105"/>
    </cofactor>
</comment>
<evidence type="ECO:0000313" key="14">
    <source>
        <dbReference type="EMBL" id="TWT58172.1"/>
    </source>
</evidence>
<evidence type="ECO:0000256" key="5">
    <source>
        <dbReference type="ARBA" id="ARBA00022692"/>
    </source>
</evidence>
<dbReference type="GO" id="GO:0006508">
    <property type="term" value="P:proteolysis"/>
    <property type="evidence" value="ECO:0007669"/>
    <property type="project" value="UniProtKB-KW"/>
</dbReference>
<comment type="similarity">
    <text evidence="3">Belongs to the peptidase M50B family.</text>
</comment>
<keyword evidence="10" id="KW-0482">Metalloprotease</keyword>
<evidence type="ECO:0000256" key="6">
    <source>
        <dbReference type="ARBA" id="ARBA00022723"/>
    </source>
</evidence>
<dbReference type="PANTHER" id="PTHR39188">
    <property type="entry name" value="MEMBRANE-ASSOCIATED ZINC METALLOPROTEASE M50B"/>
    <property type="match status" value="1"/>
</dbReference>
<evidence type="ECO:0000256" key="8">
    <source>
        <dbReference type="ARBA" id="ARBA00022833"/>
    </source>
</evidence>
<comment type="subcellular location">
    <subcellularLocation>
        <location evidence="2">Membrane</location>
        <topology evidence="2">Multi-pass membrane protein</topology>
    </subcellularLocation>
</comment>
<keyword evidence="11 12" id="KW-0472">Membrane</keyword>
<evidence type="ECO:0000256" key="10">
    <source>
        <dbReference type="ARBA" id="ARBA00023049"/>
    </source>
</evidence>
<feature type="transmembrane region" description="Helical" evidence="12">
    <location>
        <begin position="16"/>
        <end position="36"/>
    </location>
</feature>
<sequence>MFGSIEPTEYDLRFELLGIPVRVSPWFWAMAAILGFEATKTGVSYLIAWMGVVFVSIMVHEFGHALVARSFGYPPRVLLYQFGGLAFFEPRRDFTRFKSVTISLAGPFAGFVLYGITRVFLELFYPSIVQNLSEESARLIGVTISQMLFVNLWWGLLNLLPVIPLDGGRVSQELCLWASPRTGLQIAVTIGAVVAGVVAFGFFTIKDYYPAMLFGMLCANNVMMLQERRW</sequence>
<protein>
    <submittedName>
        <fullName evidence="14">Peptidase family M50</fullName>
    </submittedName>
</protein>
<evidence type="ECO:0000256" key="1">
    <source>
        <dbReference type="ARBA" id="ARBA00001947"/>
    </source>
</evidence>
<dbReference type="Proteomes" id="UP000317243">
    <property type="component" value="Unassembled WGS sequence"/>
</dbReference>
<accession>A0A5C5X8H4</accession>
<organism evidence="14 15">
    <name type="scientific">Thalassoglobus neptunius</name>
    <dbReference type="NCBI Taxonomy" id="1938619"/>
    <lineage>
        <taxon>Bacteria</taxon>
        <taxon>Pseudomonadati</taxon>
        <taxon>Planctomycetota</taxon>
        <taxon>Planctomycetia</taxon>
        <taxon>Planctomycetales</taxon>
        <taxon>Planctomycetaceae</taxon>
        <taxon>Thalassoglobus</taxon>
    </lineage>
</organism>
<feature type="transmembrane region" description="Helical" evidence="12">
    <location>
        <begin position="140"/>
        <end position="163"/>
    </location>
</feature>
<feature type="transmembrane region" description="Helical" evidence="12">
    <location>
        <begin position="43"/>
        <end position="59"/>
    </location>
</feature>
<keyword evidence="9 12" id="KW-1133">Transmembrane helix</keyword>
<evidence type="ECO:0000256" key="12">
    <source>
        <dbReference type="SAM" id="Phobius"/>
    </source>
</evidence>
<evidence type="ECO:0000259" key="13">
    <source>
        <dbReference type="Pfam" id="PF02163"/>
    </source>
</evidence>
<dbReference type="GO" id="GO:0046872">
    <property type="term" value="F:metal ion binding"/>
    <property type="evidence" value="ECO:0007669"/>
    <property type="project" value="UniProtKB-KW"/>
</dbReference>
<comment type="caution">
    <text evidence="14">The sequence shown here is derived from an EMBL/GenBank/DDBJ whole genome shotgun (WGS) entry which is preliminary data.</text>
</comment>
<dbReference type="PANTHER" id="PTHR39188:SF3">
    <property type="entry name" value="STAGE IV SPORULATION PROTEIN FB"/>
    <property type="match status" value="1"/>
</dbReference>
<keyword evidence="4" id="KW-0645">Protease</keyword>
<feature type="transmembrane region" description="Helical" evidence="12">
    <location>
        <begin position="184"/>
        <end position="202"/>
    </location>
</feature>
<keyword evidence="7" id="KW-0378">Hydrolase</keyword>
<keyword evidence="15" id="KW-1185">Reference proteome</keyword>
<evidence type="ECO:0000256" key="3">
    <source>
        <dbReference type="ARBA" id="ARBA00007931"/>
    </source>
</evidence>
<name>A0A5C5X8H4_9PLAN</name>
<evidence type="ECO:0000256" key="2">
    <source>
        <dbReference type="ARBA" id="ARBA00004141"/>
    </source>
</evidence>
<dbReference type="OrthoDB" id="166377at2"/>
<dbReference type="EMBL" id="SIHI01000001">
    <property type="protein sequence ID" value="TWT58172.1"/>
    <property type="molecule type" value="Genomic_DNA"/>
</dbReference>
<feature type="domain" description="Peptidase M50" evidence="13">
    <location>
        <begin position="52"/>
        <end position="193"/>
    </location>
</feature>
<evidence type="ECO:0000256" key="4">
    <source>
        <dbReference type="ARBA" id="ARBA00022670"/>
    </source>
</evidence>
<dbReference type="GO" id="GO:0008237">
    <property type="term" value="F:metallopeptidase activity"/>
    <property type="evidence" value="ECO:0007669"/>
    <property type="project" value="UniProtKB-KW"/>
</dbReference>
<dbReference type="Pfam" id="PF02163">
    <property type="entry name" value="Peptidase_M50"/>
    <property type="match status" value="1"/>
</dbReference>
<keyword evidence="5 12" id="KW-0812">Transmembrane</keyword>
<dbReference type="InterPro" id="IPR008915">
    <property type="entry name" value="Peptidase_M50"/>
</dbReference>
<dbReference type="AlphaFoldDB" id="A0A5C5X8H4"/>
<proteinExistence type="inferred from homology"/>
<feature type="transmembrane region" description="Helical" evidence="12">
    <location>
        <begin position="100"/>
        <end position="120"/>
    </location>
</feature>
<evidence type="ECO:0000313" key="15">
    <source>
        <dbReference type="Proteomes" id="UP000317243"/>
    </source>
</evidence>
<evidence type="ECO:0000256" key="11">
    <source>
        <dbReference type="ARBA" id="ARBA00023136"/>
    </source>
</evidence>
<dbReference type="RefSeq" id="WP_146508378.1">
    <property type="nucleotide sequence ID" value="NZ_SIHI01000001.1"/>
</dbReference>
<evidence type="ECO:0000256" key="9">
    <source>
        <dbReference type="ARBA" id="ARBA00022989"/>
    </source>
</evidence>
<gene>
    <name evidence="14" type="ORF">KOR42_15430</name>
</gene>
<keyword evidence="6" id="KW-0479">Metal-binding</keyword>
<reference evidence="14 15" key="1">
    <citation type="submission" date="2019-02" db="EMBL/GenBank/DDBJ databases">
        <title>Deep-cultivation of Planctomycetes and their phenomic and genomic characterization uncovers novel biology.</title>
        <authorList>
            <person name="Wiegand S."/>
            <person name="Jogler M."/>
            <person name="Boedeker C."/>
            <person name="Pinto D."/>
            <person name="Vollmers J."/>
            <person name="Rivas-Marin E."/>
            <person name="Kohn T."/>
            <person name="Peeters S.H."/>
            <person name="Heuer A."/>
            <person name="Rast P."/>
            <person name="Oberbeckmann S."/>
            <person name="Bunk B."/>
            <person name="Jeske O."/>
            <person name="Meyerdierks A."/>
            <person name="Storesund J.E."/>
            <person name="Kallscheuer N."/>
            <person name="Luecker S."/>
            <person name="Lage O.M."/>
            <person name="Pohl T."/>
            <person name="Merkel B.J."/>
            <person name="Hornburger P."/>
            <person name="Mueller R.-W."/>
            <person name="Bruemmer F."/>
            <person name="Labrenz M."/>
            <person name="Spormann A.M."/>
            <person name="Op Den Camp H."/>
            <person name="Overmann J."/>
            <person name="Amann R."/>
            <person name="Jetten M.S.M."/>
            <person name="Mascher T."/>
            <person name="Medema M.H."/>
            <person name="Devos D.P."/>
            <person name="Kaster A.-K."/>
            <person name="Ovreas L."/>
            <person name="Rohde M."/>
            <person name="Galperin M.Y."/>
            <person name="Jogler C."/>
        </authorList>
    </citation>
    <scope>NUCLEOTIDE SEQUENCE [LARGE SCALE GENOMIC DNA]</scope>
    <source>
        <strain evidence="14 15">KOR42</strain>
    </source>
</reference>
<dbReference type="GO" id="GO:0016020">
    <property type="term" value="C:membrane"/>
    <property type="evidence" value="ECO:0007669"/>
    <property type="project" value="UniProtKB-SubCell"/>
</dbReference>
<evidence type="ECO:0000256" key="7">
    <source>
        <dbReference type="ARBA" id="ARBA00022801"/>
    </source>
</evidence>
<keyword evidence="8" id="KW-0862">Zinc</keyword>